<gene>
    <name evidence="4" type="ORF">IAA42_05320</name>
</gene>
<dbReference type="InterPro" id="IPR009057">
    <property type="entry name" value="Homeodomain-like_sf"/>
</dbReference>
<dbReference type="InterPro" id="IPR018060">
    <property type="entry name" value="HTH_AraC"/>
</dbReference>
<reference evidence="4" key="1">
    <citation type="journal article" date="2021" name="PeerJ">
        <title>Extensive microbial diversity within the chicken gut microbiome revealed by metagenomics and culture.</title>
        <authorList>
            <person name="Gilroy R."/>
            <person name="Ravi A."/>
            <person name="Getino M."/>
            <person name="Pursley I."/>
            <person name="Horton D.L."/>
            <person name="Alikhan N.F."/>
            <person name="Baker D."/>
            <person name="Gharbi K."/>
            <person name="Hall N."/>
            <person name="Watson M."/>
            <person name="Adriaenssens E.M."/>
            <person name="Foster-Nyarko E."/>
            <person name="Jarju S."/>
            <person name="Secka A."/>
            <person name="Antonio M."/>
            <person name="Oren A."/>
            <person name="Chaudhuri R.R."/>
            <person name="La Ragione R."/>
            <person name="Hildebrand F."/>
            <person name="Pallen M.J."/>
        </authorList>
    </citation>
    <scope>NUCLEOTIDE SEQUENCE</scope>
    <source>
        <strain evidence="4">ChiHjej10B9-743</strain>
    </source>
</reference>
<dbReference type="Pfam" id="PF12833">
    <property type="entry name" value="HTH_18"/>
    <property type="match status" value="1"/>
</dbReference>
<keyword evidence="1" id="KW-0805">Transcription regulation</keyword>
<organism evidence="4 5">
    <name type="scientific">Candidatus Olsenella excrementavium</name>
    <dbReference type="NCBI Taxonomy" id="2838709"/>
    <lineage>
        <taxon>Bacteria</taxon>
        <taxon>Bacillati</taxon>
        <taxon>Actinomycetota</taxon>
        <taxon>Coriobacteriia</taxon>
        <taxon>Coriobacteriales</taxon>
        <taxon>Atopobiaceae</taxon>
        <taxon>Olsenella</taxon>
    </lineage>
</organism>
<dbReference type="SMART" id="SM00342">
    <property type="entry name" value="HTH_ARAC"/>
    <property type="match status" value="1"/>
</dbReference>
<dbReference type="Gene3D" id="1.10.10.60">
    <property type="entry name" value="Homeodomain-like"/>
    <property type="match status" value="1"/>
</dbReference>
<accession>A0A9D1ZB87</accession>
<dbReference type="AlphaFoldDB" id="A0A9D1ZB87"/>
<dbReference type="SUPFAM" id="SSF46689">
    <property type="entry name" value="Homeodomain-like"/>
    <property type="match status" value="1"/>
</dbReference>
<sequence>MAQKCSHWVCPGESLSWGPTCSTSAFAASLHLAGERPCIRAKAAEKLLSTAVEEGGDRSVSEIAVLLGYPSPSAFCHAFSDFTGMSPRAWMIQKGIQTGRTPFESLTRAASP</sequence>
<proteinExistence type="predicted"/>
<protein>
    <submittedName>
        <fullName evidence="4">AraC family transcriptional regulator</fullName>
    </submittedName>
</protein>
<dbReference type="PROSITE" id="PS01124">
    <property type="entry name" value="HTH_ARAC_FAMILY_2"/>
    <property type="match status" value="1"/>
</dbReference>
<dbReference type="Proteomes" id="UP000824133">
    <property type="component" value="Unassembled WGS sequence"/>
</dbReference>
<evidence type="ECO:0000313" key="4">
    <source>
        <dbReference type="EMBL" id="HIY79837.1"/>
    </source>
</evidence>
<evidence type="ECO:0000313" key="5">
    <source>
        <dbReference type="Proteomes" id="UP000824133"/>
    </source>
</evidence>
<dbReference type="EMBL" id="DXCP01000038">
    <property type="protein sequence ID" value="HIY79837.1"/>
    <property type="molecule type" value="Genomic_DNA"/>
</dbReference>
<reference evidence="4" key="2">
    <citation type="submission" date="2021-04" db="EMBL/GenBank/DDBJ databases">
        <authorList>
            <person name="Gilroy R."/>
        </authorList>
    </citation>
    <scope>NUCLEOTIDE SEQUENCE</scope>
    <source>
        <strain evidence="4">ChiHjej10B9-743</strain>
    </source>
</reference>
<keyword evidence="2" id="KW-0804">Transcription</keyword>
<dbReference type="GO" id="GO:0003700">
    <property type="term" value="F:DNA-binding transcription factor activity"/>
    <property type="evidence" value="ECO:0007669"/>
    <property type="project" value="InterPro"/>
</dbReference>
<evidence type="ECO:0000259" key="3">
    <source>
        <dbReference type="PROSITE" id="PS01124"/>
    </source>
</evidence>
<evidence type="ECO:0000256" key="2">
    <source>
        <dbReference type="ARBA" id="ARBA00023163"/>
    </source>
</evidence>
<comment type="caution">
    <text evidence="4">The sequence shown here is derived from an EMBL/GenBank/DDBJ whole genome shotgun (WGS) entry which is preliminary data.</text>
</comment>
<evidence type="ECO:0000256" key="1">
    <source>
        <dbReference type="ARBA" id="ARBA00023015"/>
    </source>
</evidence>
<name>A0A9D1ZB87_9ACTN</name>
<dbReference type="GO" id="GO:0043565">
    <property type="term" value="F:sequence-specific DNA binding"/>
    <property type="evidence" value="ECO:0007669"/>
    <property type="project" value="InterPro"/>
</dbReference>
<feature type="domain" description="HTH araC/xylS-type" evidence="3">
    <location>
        <begin position="40"/>
        <end position="93"/>
    </location>
</feature>